<dbReference type="InterPro" id="IPR047198">
    <property type="entry name" value="DDP-like_NUDIX"/>
</dbReference>
<dbReference type="GO" id="GO:0000298">
    <property type="term" value="F:endopolyphosphatase activity"/>
    <property type="evidence" value="ECO:0007669"/>
    <property type="project" value="TreeGrafter"/>
</dbReference>
<protein>
    <submittedName>
        <fullName evidence="7">NUDIX domain protein</fullName>
    </submittedName>
    <submittedName>
        <fullName evidence="6">NUDIX hydrolase</fullName>
    </submittedName>
</protein>
<gene>
    <name evidence="7" type="ORF">RIdsm_02079</name>
    <name evidence="6" type="ORF">XM52_03730</name>
</gene>
<dbReference type="RefSeq" id="WP_057813439.1">
    <property type="nucleotide sequence ID" value="NZ_CP031598.1"/>
</dbReference>
<accession>A0A0T5PBZ6</accession>
<dbReference type="OrthoDB" id="7066910at2"/>
<dbReference type="Pfam" id="PF00293">
    <property type="entry name" value="NUDIX"/>
    <property type="match status" value="1"/>
</dbReference>
<dbReference type="Gene3D" id="3.90.79.10">
    <property type="entry name" value="Nucleoside Triphosphate Pyrophosphohydrolase"/>
    <property type="match status" value="1"/>
</dbReference>
<comment type="cofactor">
    <cofactor evidence="1">
        <name>Mg(2+)</name>
        <dbReference type="ChEBI" id="CHEBI:18420"/>
    </cofactor>
</comment>
<evidence type="ECO:0000256" key="4">
    <source>
        <dbReference type="ARBA" id="ARBA00022842"/>
    </source>
</evidence>
<dbReference type="PATRIC" id="fig|540747.5.peg.2319"/>
<dbReference type="GO" id="GO:0071543">
    <property type="term" value="P:diphosphoinositol polyphosphate metabolic process"/>
    <property type="evidence" value="ECO:0007669"/>
    <property type="project" value="TreeGrafter"/>
</dbReference>
<dbReference type="GO" id="GO:0008486">
    <property type="term" value="F:diphosphoinositol-polyphosphate diphosphatase activity"/>
    <property type="evidence" value="ECO:0007669"/>
    <property type="project" value="TreeGrafter"/>
</dbReference>
<organism evidence="6 8">
    <name type="scientific">Roseovarius indicus</name>
    <dbReference type="NCBI Taxonomy" id="540747"/>
    <lineage>
        <taxon>Bacteria</taxon>
        <taxon>Pseudomonadati</taxon>
        <taxon>Pseudomonadota</taxon>
        <taxon>Alphaproteobacteria</taxon>
        <taxon>Rhodobacterales</taxon>
        <taxon>Roseobacteraceae</taxon>
        <taxon>Roseovarius</taxon>
    </lineage>
</organism>
<dbReference type="PROSITE" id="PS51462">
    <property type="entry name" value="NUDIX"/>
    <property type="match status" value="1"/>
</dbReference>
<dbReference type="SUPFAM" id="SSF55811">
    <property type="entry name" value="Nudix"/>
    <property type="match status" value="1"/>
</dbReference>
<dbReference type="GO" id="GO:0046872">
    <property type="term" value="F:metal ion binding"/>
    <property type="evidence" value="ECO:0007669"/>
    <property type="project" value="UniProtKB-KW"/>
</dbReference>
<dbReference type="InterPro" id="IPR000086">
    <property type="entry name" value="NUDIX_hydrolase_dom"/>
</dbReference>
<dbReference type="GO" id="GO:1901907">
    <property type="term" value="P:diadenosine pentaphosphate catabolic process"/>
    <property type="evidence" value="ECO:0007669"/>
    <property type="project" value="TreeGrafter"/>
</dbReference>
<feature type="domain" description="Nudix hydrolase" evidence="5">
    <location>
        <begin position="22"/>
        <end position="152"/>
    </location>
</feature>
<dbReference type="Proteomes" id="UP000325785">
    <property type="component" value="Chromosome"/>
</dbReference>
<evidence type="ECO:0000313" key="6">
    <source>
        <dbReference type="EMBL" id="KRS18809.1"/>
    </source>
</evidence>
<dbReference type="GO" id="GO:1901911">
    <property type="term" value="P:adenosine 5'-(hexahydrogen pentaphosphate) catabolic process"/>
    <property type="evidence" value="ECO:0007669"/>
    <property type="project" value="TreeGrafter"/>
</dbReference>
<dbReference type="EMBL" id="LAXI01000002">
    <property type="protein sequence ID" value="KRS18809.1"/>
    <property type="molecule type" value="Genomic_DNA"/>
</dbReference>
<keyword evidence="8" id="KW-1185">Reference proteome</keyword>
<dbReference type="GO" id="GO:0005737">
    <property type="term" value="C:cytoplasm"/>
    <property type="evidence" value="ECO:0007669"/>
    <property type="project" value="TreeGrafter"/>
</dbReference>
<name>A0A0T5PBZ6_9RHOB</name>
<evidence type="ECO:0000256" key="1">
    <source>
        <dbReference type="ARBA" id="ARBA00001946"/>
    </source>
</evidence>
<dbReference type="STRING" id="540747.SAMN04488031_103491"/>
<evidence type="ECO:0000313" key="8">
    <source>
        <dbReference type="Proteomes" id="UP000051401"/>
    </source>
</evidence>
<evidence type="ECO:0000256" key="2">
    <source>
        <dbReference type="ARBA" id="ARBA00022723"/>
    </source>
</evidence>
<evidence type="ECO:0000313" key="9">
    <source>
        <dbReference type="Proteomes" id="UP000325785"/>
    </source>
</evidence>
<dbReference type="Proteomes" id="UP000051401">
    <property type="component" value="Unassembled WGS sequence"/>
</dbReference>
<dbReference type="PANTHER" id="PTHR12629">
    <property type="entry name" value="DIPHOSPHOINOSITOL POLYPHOSPHATE PHOSPHOHYDROLASE"/>
    <property type="match status" value="1"/>
</dbReference>
<keyword evidence="3 6" id="KW-0378">Hydrolase</keyword>
<dbReference type="PANTHER" id="PTHR12629:SF0">
    <property type="entry name" value="DIPHOSPHOINOSITOL-POLYPHOSPHATE DIPHOSPHATASE"/>
    <property type="match status" value="1"/>
</dbReference>
<dbReference type="EMBL" id="CP031598">
    <property type="protein sequence ID" value="QEW26281.1"/>
    <property type="molecule type" value="Genomic_DNA"/>
</dbReference>
<dbReference type="KEGG" id="rid:RIdsm_02079"/>
<sequence>MTQHYLKQVPIALRTRRKSDVRTQFAALCYRIRNDKPEFLMVTSRGTKRWIIPKGWPLDGCTPAESALQEAWEEAGVMGRVTGPSLGLFSYHKVLPQHGGLPCVAMVYPVRVKALADDYPELGQRKRKWMRRKKAAARVEEAELAQIIRAFDPKLMRL</sequence>
<evidence type="ECO:0000256" key="3">
    <source>
        <dbReference type="ARBA" id="ARBA00022801"/>
    </source>
</evidence>
<reference evidence="7 9" key="2">
    <citation type="submission" date="2018-08" db="EMBL/GenBank/DDBJ databases">
        <title>Genetic Globetrotter - A new plasmid hitch-hiking vast phylogenetic and geographic distances.</title>
        <authorList>
            <person name="Vollmers J."/>
            <person name="Petersen J."/>
        </authorList>
    </citation>
    <scope>NUCLEOTIDE SEQUENCE [LARGE SCALE GENOMIC DNA]</scope>
    <source>
        <strain evidence="7 9">DSM 26383</strain>
    </source>
</reference>
<evidence type="ECO:0000259" key="5">
    <source>
        <dbReference type="PROSITE" id="PS51462"/>
    </source>
</evidence>
<dbReference type="GO" id="GO:0034432">
    <property type="term" value="F:bis(5'-adenosyl)-pentaphosphatase activity"/>
    <property type="evidence" value="ECO:0007669"/>
    <property type="project" value="TreeGrafter"/>
</dbReference>
<proteinExistence type="predicted"/>
<evidence type="ECO:0000313" key="7">
    <source>
        <dbReference type="EMBL" id="QEW26281.1"/>
    </source>
</evidence>
<dbReference type="GO" id="GO:0034431">
    <property type="term" value="F:bis(5'-adenosyl)-hexaphosphatase activity"/>
    <property type="evidence" value="ECO:0007669"/>
    <property type="project" value="TreeGrafter"/>
</dbReference>
<keyword evidence="4" id="KW-0460">Magnesium</keyword>
<dbReference type="CDD" id="cd04666">
    <property type="entry name" value="NUDIX_DIPP2_like_Nudt4"/>
    <property type="match status" value="1"/>
</dbReference>
<dbReference type="GO" id="GO:1901909">
    <property type="term" value="P:diadenosine hexaphosphate catabolic process"/>
    <property type="evidence" value="ECO:0007669"/>
    <property type="project" value="TreeGrafter"/>
</dbReference>
<dbReference type="InterPro" id="IPR015797">
    <property type="entry name" value="NUDIX_hydrolase-like_dom_sf"/>
</dbReference>
<keyword evidence="2" id="KW-0479">Metal-binding</keyword>
<reference evidence="6 8" key="1">
    <citation type="submission" date="2015-04" db="EMBL/GenBank/DDBJ databases">
        <title>The draft genome sequence of Roseovarius indicus B108T.</title>
        <authorList>
            <person name="Li G."/>
            <person name="Lai Q."/>
            <person name="Shao Z."/>
            <person name="Yan P."/>
        </authorList>
    </citation>
    <scope>NUCLEOTIDE SEQUENCE [LARGE SCALE GENOMIC DNA]</scope>
    <source>
        <strain evidence="6 8">B108</strain>
    </source>
</reference>
<dbReference type="AlphaFoldDB" id="A0A0T5PBZ6"/>